<keyword evidence="3" id="KW-0807">Transducer</keyword>
<dbReference type="EMBL" id="QHLQ01000007">
    <property type="protein sequence ID" value="NIZ61229.1"/>
    <property type="molecule type" value="Genomic_DNA"/>
</dbReference>
<name>A0ABX0W6N2_9RHOB</name>
<sequence>MQEPKFSGLFNRMSLFVKCMLLIVVSTLTLAALLTVANNKMQERSIVHGVQNLGRNMTVEVASTSGGSIRFKNTGPLADRLEGVLSRTQGRATYGVALDSEGGVIAESGAISKADRSALAGLAAAALKAGEMQSDASGFITAAPSRVGTSGDNFVGSVAFVWTPEVDIASLGQGKLIALGVASVAFLALVALSAFALHRLMGVPLARVGESISGIAQGTYDDEPIYQTRGDEIGRIGRHLEELKEQLQIGKAAEDAQRAEQEQQEAVVAQLSKGLQSLSEGDLTRTLDRPFASNYEELRLNFNTTVQKMLEIIGTVVENSTRIQAGATEISQSSDDLSHRTESQAATLEQTAAAMEELTVSVKSAADGARQAESIAMDAKTTAENSDTVVTNAVNAMSQIEESSSKISQIITVIDDISFQTNLLALNAGVEAARAGEAGRGFAVVASEVRALAQRSSDAAMEIKSLISESANQVNQGVDLVGRAGQELKKITERVGEISEHISGIAAGAAEQAITLTEINTGVSQLDQVTQQNAAMVEEATAAGQLLRNDASALAQHVSVFNTGQGSSNTVPFTPAEPTMPTAHGSMEAELEAQFIDAPKEANRWDDF</sequence>
<gene>
    <name evidence="7" type="ORF">DL239_09590</name>
</gene>
<evidence type="ECO:0000259" key="6">
    <source>
        <dbReference type="PROSITE" id="PS50885"/>
    </source>
</evidence>
<feature type="domain" description="HAMP" evidence="6">
    <location>
        <begin position="262"/>
        <end position="314"/>
    </location>
</feature>
<protein>
    <submittedName>
        <fullName evidence="7">Methyl-accepting chemotaxis protein</fullName>
    </submittedName>
</protein>
<dbReference type="PANTHER" id="PTHR43531">
    <property type="entry name" value="PROTEIN ICFG"/>
    <property type="match status" value="1"/>
</dbReference>
<evidence type="ECO:0000313" key="8">
    <source>
        <dbReference type="Proteomes" id="UP001429564"/>
    </source>
</evidence>
<accession>A0ABX0W6N2</accession>
<dbReference type="Pfam" id="PF00015">
    <property type="entry name" value="MCPsignal"/>
    <property type="match status" value="1"/>
</dbReference>
<feature type="transmembrane region" description="Helical" evidence="4">
    <location>
        <begin position="176"/>
        <end position="197"/>
    </location>
</feature>
<dbReference type="PROSITE" id="PS50111">
    <property type="entry name" value="CHEMOTAXIS_TRANSDUC_2"/>
    <property type="match status" value="1"/>
</dbReference>
<feature type="transmembrane region" description="Helical" evidence="4">
    <location>
        <begin position="15"/>
        <end position="36"/>
    </location>
</feature>
<dbReference type="SMART" id="SM00304">
    <property type="entry name" value="HAMP"/>
    <property type="match status" value="2"/>
</dbReference>
<dbReference type="InterPro" id="IPR004089">
    <property type="entry name" value="MCPsignal_dom"/>
</dbReference>
<keyword evidence="4" id="KW-1133">Transmembrane helix</keyword>
<evidence type="ECO:0000259" key="5">
    <source>
        <dbReference type="PROSITE" id="PS50111"/>
    </source>
</evidence>
<dbReference type="PANTHER" id="PTHR43531:SF11">
    <property type="entry name" value="METHYL-ACCEPTING CHEMOTAXIS PROTEIN 3"/>
    <property type="match status" value="1"/>
</dbReference>
<evidence type="ECO:0000256" key="1">
    <source>
        <dbReference type="ARBA" id="ARBA00022500"/>
    </source>
</evidence>
<dbReference type="Gene3D" id="6.10.340.10">
    <property type="match status" value="1"/>
</dbReference>
<organism evidence="7 8">
    <name type="scientific">Parasedimentitalea denitrificans</name>
    <dbReference type="NCBI Taxonomy" id="2211118"/>
    <lineage>
        <taxon>Bacteria</taxon>
        <taxon>Pseudomonadati</taxon>
        <taxon>Pseudomonadota</taxon>
        <taxon>Alphaproteobacteria</taxon>
        <taxon>Rhodobacterales</taxon>
        <taxon>Paracoccaceae</taxon>
        <taxon>Parasedimentitalea</taxon>
    </lineage>
</organism>
<reference evidence="7 8" key="1">
    <citation type="submission" date="2018-05" db="EMBL/GenBank/DDBJ databases">
        <authorList>
            <person name="Zhang Y.-J."/>
        </authorList>
    </citation>
    <scope>NUCLEOTIDE SEQUENCE [LARGE SCALE GENOMIC DNA]</scope>
    <source>
        <strain evidence="7 8">CY04</strain>
    </source>
</reference>
<feature type="domain" description="Methyl-accepting transducer" evidence="5">
    <location>
        <begin position="319"/>
        <end position="548"/>
    </location>
</feature>
<evidence type="ECO:0000256" key="2">
    <source>
        <dbReference type="ARBA" id="ARBA00029447"/>
    </source>
</evidence>
<evidence type="ECO:0000313" key="7">
    <source>
        <dbReference type="EMBL" id="NIZ61229.1"/>
    </source>
</evidence>
<dbReference type="InterPro" id="IPR003660">
    <property type="entry name" value="HAMP_dom"/>
</dbReference>
<dbReference type="SMART" id="SM00283">
    <property type="entry name" value="MA"/>
    <property type="match status" value="1"/>
</dbReference>
<dbReference type="PRINTS" id="PR00260">
    <property type="entry name" value="CHEMTRNSDUCR"/>
</dbReference>
<feature type="domain" description="HAMP" evidence="6">
    <location>
        <begin position="199"/>
        <end position="252"/>
    </location>
</feature>
<dbReference type="SUPFAM" id="SSF58104">
    <property type="entry name" value="Methyl-accepting chemotaxis protein (MCP) signaling domain"/>
    <property type="match status" value="1"/>
</dbReference>
<dbReference type="Gene3D" id="1.10.287.950">
    <property type="entry name" value="Methyl-accepting chemotaxis protein"/>
    <property type="match status" value="1"/>
</dbReference>
<dbReference type="Proteomes" id="UP001429564">
    <property type="component" value="Unassembled WGS sequence"/>
</dbReference>
<comment type="similarity">
    <text evidence="2">Belongs to the methyl-accepting chemotaxis (MCP) protein family.</text>
</comment>
<proteinExistence type="inferred from homology"/>
<comment type="caution">
    <text evidence="7">The sequence shown here is derived from an EMBL/GenBank/DDBJ whole genome shotgun (WGS) entry which is preliminary data.</text>
</comment>
<dbReference type="PROSITE" id="PS50885">
    <property type="entry name" value="HAMP"/>
    <property type="match status" value="2"/>
</dbReference>
<dbReference type="InterPro" id="IPR051310">
    <property type="entry name" value="MCP_chemotaxis"/>
</dbReference>
<keyword evidence="4" id="KW-0472">Membrane</keyword>
<keyword evidence="8" id="KW-1185">Reference proteome</keyword>
<evidence type="ECO:0000256" key="4">
    <source>
        <dbReference type="SAM" id="Phobius"/>
    </source>
</evidence>
<keyword evidence="4" id="KW-0812">Transmembrane</keyword>
<dbReference type="InterPro" id="IPR004090">
    <property type="entry name" value="Chemotax_Me-accpt_rcpt"/>
</dbReference>
<dbReference type="CDD" id="cd11386">
    <property type="entry name" value="MCP_signal"/>
    <property type="match status" value="1"/>
</dbReference>
<evidence type="ECO:0000256" key="3">
    <source>
        <dbReference type="PROSITE-ProRule" id="PRU00284"/>
    </source>
</evidence>
<keyword evidence="1" id="KW-0145">Chemotaxis</keyword>